<dbReference type="AlphaFoldDB" id="A0AA50Q5X9"/>
<accession>A0AA50Q5X9</accession>
<name>A0AA50Q5X9_9GAMM</name>
<keyword evidence="1" id="KW-0808">Transferase</keyword>
<dbReference type="InterPro" id="IPR018588">
    <property type="entry name" value="Dihaem_cytochrome-c"/>
</dbReference>
<dbReference type="GO" id="GO:0016301">
    <property type="term" value="F:kinase activity"/>
    <property type="evidence" value="ECO:0007669"/>
    <property type="project" value="UniProtKB-KW"/>
</dbReference>
<dbReference type="RefSeq" id="WP_306684216.1">
    <property type="nucleotide sequence ID" value="NZ_CP132914.1"/>
</dbReference>
<protein>
    <submittedName>
        <fullName evidence="1">Diacylglycerol kinase</fullName>
    </submittedName>
</protein>
<dbReference type="GeneID" id="301337787"/>
<dbReference type="KEGG" id="sog:RA178_01340"/>
<evidence type="ECO:0000313" key="1">
    <source>
        <dbReference type="EMBL" id="WMB73297.1"/>
    </source>
</evidence>
<dbReference type="Proteomes" id="UP001236800">
    <property type="component" value="Chromosome"/>
</dbReference>
<gene>
    <name evidence="1" type="ORF">RA178_01340</name>
</gene>
<dbReference type="EMBL" id="CP132914">
    <property type="protein sequence ID" value="WMB73297.1"/>
    <property type="molecule type" value="Genomic_DNA"/>
</dbReference>
<dbReference type="Pfam" id="PF09626">
    <property type="entry name" value="DHC"/>
    <property type="match status" value="1"/>
</dbReference>
<organism evidence="1">
    <name type="scientific">Shewanella oncorhynchi</name>
    <dbReference type="NCBI Taxonomy" id="2726434"/>
    <lineage>
        <taxon>Bacteria</taxon>
        <taxon>Pseudomonadati</taxon>
        <taxon>Pseudomonadota</taxon>
        <taxon>Gammaproteobacteria</taxon>
        <taxon>Alteromonadales</taxon>
        <taxon>Shewanellaceae</taxon>
        <taxon>Shewanella</taxon>
    </lineage>
</organism>
<reference evidence="1" key="1">
    <citation type="submission" date="2023-08" db="EMBL/GenBank/DDBJ databases">
        <title>Complete genome sequence of Shewanella oncorhynchi Z-P2, a siderophore putrebactin-producing bacterium.</title>
        <authorList>
            <person name="Zhang Y."/>
        </authorList>
    </citation>
    <scope>NUCLEOTIDE SEQUENCE</scope>
    <source>
        <strain evidence="1">Z-P2</strain>
    </source>
</reference>
<keyword evidence="1" id="KW-0418">Kinase</keyword>
<sequence length="187" mass="20311">MTQQAHPISRLLGSSLTAAALAIGVIGVSLTLTGTGYADDGRELSRAVPQNAEYTAECGSCHMAYPANLLPADKWRAITANLENHFGDNASVEPQVTAKIEEYLVQHAAQNGKVMKNSTPLLVGSGPQKITEQAFFIRKHDEIPRRMVQDNPKVSSFSQCSNCHNLAEKGIFDEDTVNIPGFGRWDD</sequence>
<proteinExistence type="predicted"/>